<proteinExistence type="predicted"/>
<organism evidence="2 3">
    <name type="scientific">Lunasporangiospora selenospora</name>
    <dbReference type="NCBI Taxonomy" id="979761"/>
    <lineage>
        <taxon>Eukaryota</taxon>
        <taxon>Fungi</taxon>
        <taxon>Fungi incertae sedis</taxon>
        <taxon>Mucoromycota</taxon>
        <taxon>Mortierellomycotina</taxon>
        <taxon>Mortierellomycetes</taxon>
        <taxon>Mortierellales</taxon>
        <taxon>Mortierellaceae</taxon>
        <taxon>Lunasporangiospora</taxon>
    </lineage>
</organism>
<comment type="caution">
    <text evidence="2">The sequence shown here is derived from an EMBL/GenBank/DDBJ whole genome shotgun (WGS) entry which is preliminary data.</text>
</comment>
<sequence>MRLDSHKHFIYDLTSTTAAFCISSPSFHDNNTPGTHWKADIDSNKPGANYFLTRTPVEYDPLSYFRHHGATSSLRCRLTQELSQWTEFFAASDKQVCRDIASFFRTYQKQTLSKFWDDVVKHEAQQQQQHERLLQQRRPSVEGAPDESEGLSQGPRTKKVSFIDAEFSSASGSDFADSNQSSVRSSLASIDLKYIDHLVGPGTTSSRLNTRNRLIVGEIDVSEVLLNARRDNLKKQGEIVDVSDLLTINFIFDMNLLRKHLSTATAESLLNVTVAKPTTSEIVLLMDFPIFAATHSSRDSLPTPHGFEELYFPDYFAEFDNLSLLVVEIKKPGAVDDDLDDDQLKLPCMMKLALDAILDAGVLEQSVVRLLIRGSRCEVSSISSDNEALFIYKSIGVFELPKNNLQLGLLCPAIGPLKFARYDVVLQTIISMAARRDDKCKKDK</sequence>
<feature type="region of interest" description="Disordered" evidence="1">
    <location>
        <begin position="126"/>
        <end position="156"/>
    </location>
</feature>
<evidence type="ECO:0000313" key="2">
    <source>
        <dbReference type="EMBL" id="KAF9583222.1"/>
    </source>
</evidence>
<dbReference type="EMBL" id="JAABOA010000771">
    <property type="protein sequence ID" value="KAF9583222.1"/>
    <property type="molecule type" value="Genomic_DNA"/>
</dbReference>
<dbReference type="AlphaFoldDB" id="A0A9P6FWX2"/>
<evidence type="ECO:0000256" key="1">
    <source>
        <dbReference type="SAM" id="MobiDB-lite"/>
    </source>
</evidence>
<name>A0A9P6FWX2_9FUNG</name>
<keyword evidence="3" id="KW-1185">Reference proteome</keyword>
<dbReference type="OrthoDB" id="2441065at2759"/>
<dbReference type="Proteomes" id="UP000780801">
    <property type="component" value="Unassembled WGS sequence"/>
</dbReference>
<evidence type="ECO:0000313" key="3">
    <source>
        <dbReference type="Proteomes" id="UP000780801"/>
    </source>
</evidence>
<gene>
    <name evidence="2" type="ORF">BGW38_009996</name>
</gene>
<accession>A0A9P6FWX2</accession>
<reference evidence="2" key="1">
    <citation type="journal article" date="2020" name="Fungal Divers.">
        <title>Resolving the Mortierellaceae phylogeny through synthesis of multi-gene phylogenetics and phylogenomics.</title>
        <authorList>
            <person name="Vandepol N."/>
            <person name="Liber J."/>
            <person name="Desiro A."/>
            <person name="Na H."/>
            <person name="Kennedy M."/>
            <person name="Barry K."/>
            <person name="Grigoriev I.V."/>
            <person name="Miller A.N."/>
            <person name="O'Donnell K."/>
            <person name="Stajich J.E."/>
            <person name="Bonito G."/>
        </authorList>
    </citation>
    <scope>NUCLEOTIDE SEQUENCE</scope>
    <source>
        <strain evidence="2">KOD1015</strain>
    </source>
</reference>
<protein>
    <submittedName>
        <fullName evidence="2">Uncharacterized protein</fullName>
    </submittedName>
</protein>